<dbReference type="Proteomes" id="UP000278475">
    <property type="component" value="Unassembled WGS sequence"/>
</dbReference>
<dbReference type="AlphaFoldDB" id="A0A497ERN7"/>
<dbReference type="Gene3D" id="3.40.50.10580">
    <property type="entry name" value="ATPase, V1 complex, subunit F"/>
    <property type="match status" value="1"/>
</dbReference>
<gene>
    <name evidence="4" type="ORF">DRJ31_03940</name>
    <name evidence="5" type="ORF">DRJ33_02045</name>
</gene>
<keyword evidence="3" id="KW-0406">Ion transport</keyword>
<protein>
    <recommendedName>
        <fullName evidence="8">V-type ATP synthase subunit F</fullName>
    </recommendedName>
</protein>
<evidence type="ECO:0000256" key="2">
    <source>
        <dbReference type="ARBA" id="ARBA00022448"/>
    </source>
</evidence>
<organism evidence="4 7">
    <name type="scientific">Thermoproteota archaeon</name>
    <dbReference type="NCBI Taxonomy" id="2056631"/>
    <lineage>
        <taxon>Archaea</taxon>
        <taxon>Thermoproteota</taxon>
    </lineage>
</organism>
<comment type="similarity">
    <text evidence="1">Belongs to the V-ATPase F subunit family.</text>
</comment>
<keyword evidence="2" id="KW-0813">Transport</keyword>
<sequence>MGLSLKAVIIGGKETVTGFKLAGIEGIIVSTPHAMLEKLKELIKKEDIALILVDDQFLEPWAKEEVDKVKASSLSKLIIEIPSRSGPRVVVDLRELVKKVMGVKIG</sequence>
<evidence type="ECO:0000313" key="6">
    <source>
        <dbReference type="Proteomes" id="UP000272051"/>
    </source>
</evidence>
<accession>A0A497ERN7</accession>
<evidence type="ECO:0008006" key="8">
    <source>
        <dbReference type="Google" id="ProtNLM"/>
    </source>
</evidence>
<dbReference type="EMBL" id="QMQV01000025">
    <property type="protein sequence ID" value="RLE49712.1"/>
    <property type="molecule type" value="Genomic_DNA"/>
</dbReference>
<dbReference type="InterPro" id="IPR008218">
    <property type="entry name" value="ATPase_V1-cplx_f_g_su"/>
</dbReference>
<dbReference type="GO" id="GO:0046961">
    <property type="term" value="F:proton-transporting ATPase activity, rotational mechanism"/>
    <property type="evidence" value="ECO:0007669"/>
    <property type="project" value="InterPro"/>
</dbReference>
<proteinExistence type="inferred from homology"/>
<comment type="caution">
    <text evidence="4">The sequence shown here is derived from an EMBL/GenBank/DDBJ whole genome shotgun (WGS) entry which is preliminary data.</text>
</comment>
<name>A0A497ERN7_9CREN</name>
<dbReference type="InterPro" id="IPR036906">
    <property type="entry name" value="ATPase_V1_fsu_sf"/>
</dbReference>
<reference evidence="6 7" key="1">
    <citation type="submission" date="2018-06" db="EMBL/GenBank/DDBJ databases">
        <title>Extensive metabolic versatility and redundancy in microbially diverse, dynamic hydrothermal sediments.</title>
        <authorList>
            <person name="Dombrowski N."/>
            <person name="Teske A."/>
            <person name="Baker B.J."/>
        </authorList>
    </citation>
    <scope>NUCLEOTIDE SEQUENCE [LARGE SCALE GENOMIC DNA]</scope>
    <source>
        <strain evidence="5">B34_G17</strain>
        <strain evidence="4">B66_G16</strain>
    </source>
</reference>
<dbReference type="SUPFAM" id="SSF159468">
    <property type="entry name" value="AtpF-like"/>
    <property type="match status" value="1"/>
</dbReference>
<evidence type="ECO:0000313" key="5">
    <source>
        <dbReference type="EMBL" id="RLE53068.1"/>
    </source>
</evidence>
<evidence type="ECO:0000256" key="3">
    <source>
        <dbReference type="ARBA" id="ARBA00023065"/>
    </source>
</evidence>
<evidence type="ECO:0000313" key="4">
    <source>
        <dbReference type="EMBL" id="RLE49712.1"/>
    </source>
</evidence>
<evidence type="ECO:0000256" key="1">
    <source>
        <dbReference type="ARBA" id="ARBA00010148"/>
    </source>
</evidence>
<evidence type="ECO:0000313" key="7">
    <source>
        <dbReference type="Proteomes" id="UP000278475"/>
    </source>
</evidence>
<dbReference type="EMBL" id="QMQX01000023">
    <property type="protein sequence ID" value="RLE53068.1"/>
    <property type="molecule type" value="Genomic_DNA"/>
</dbReference>
<dbReference type="Proteomes" id="UP000272051">
    <property type="component" value="Unassembled WGS sequence"/>
</dbReference>
<dbReference type="Pfam" id="PF01990">
    <property type="entry name" value="ATP-synt_F"/>
    <property type="match status" value="1"/>
</dbReference>